<dbReference type="AlphaFoldDB" id="U6LMC0"/>
<feature type="compositionally biased region" description="Polar residues" evidence="1">
    <location>
        <begin position="80"/>
        <end position="91"/>
    </location>
</feature>
<reference evidence="2" key="1">
    <citation type="submission" date="2013-10" db="EMBL/GenBank/DDBJ databases">
        <title>Genomic analysis of the causative agents of coccidiosis in chickens.</title>
        <authorList>
            <person name="Reid A.J."/>
            <person name="Blake D."/>
            <person name="Billington K."/>
            <person name="Browne H."/>
            <person name="Dunn M."/>
            <person name="Hung S."/>
            <person name="Kawahara F."/>
            <person name="Miranda-Saavedra D."/>
            <person name="Mourier T."/>
            <person name="Nagra H."/>
            <person name="Otto T.D."/>
            <person name="Rawlings N."/>
            <person name="Sanchez A."/>
            <person name="Sanders M."/>
            <person name="Subramaniam C."/>
            <person name="Tay Y."/>
            <person name="Dear P."/>
            <person name="Doerig C."/>
            <person name="Gruber A."/>
            <person name="Parkinson J."/>
            <person name="Shirley M."/>
            <person name="Wan K.L."/>
            <person name="Berriman M."/>
            <person name="Tomley F."/>
            <person name="Pain A."/>
        </authorList>
    </citation>
    <scope>NUCLEOTIDE SEQUENCE [LARGE SCALE GENOMIC DNA]</scope>
    <source>
        <strain evidence="2">Houghton</strain>
    </source>
</reference>
<evidence type="ECO:0000313" key="3">
    <source>
        <dbReference type="Proteomes" id="UP000030750"/>
    </source>
</evidence>
<dbReference type="OrthoDB" id="346058at2759"/>
<feature type="region of interest" description="Disordered" evidence="1">
    <location>
        <begin position="63"/>
        <end position="100"/>
    </location>
</feature>
<dbReference type="EMBL" id="HG711822">
    <property type="protein sequence ID" value="CDJ49729.1"/>
    <property type="molecule type" value="Genomic_DNA"/>
</dbReference>
<gene>
    <name evidence="2" type="ORF">EBH_0067460</name>
</gene>
<name>U6LMC0_9EIME</name>
<protein>
    <submittedName>
        <fullName evidence="2">Uncharacterized protein</fullName>
    </submittedName>
</protein>
<reference evidence="2" key="2">
    <citation type="submission" date="2013-10" db="EMBL/GenBank/DDBJ databases">
        <authorList>
            <person name="Aslett M."/>
        </authorList>
    </citation>
    <scope>NUCLEOTIDE SEQUENCE [LARGE SCALE GENOMIC DNA]</scope>
    <source>
        <strain evidence="2">Houghton</strain>
    </source>
</reference>
<keyword evidence="3" id="KW-1185">Reference proteome</keyword>
<dbReference type="Proteomes" id="UP000030750">
    <property type="component" value="Unassembled WGS sequence"/>
</dbReference>
<evidence type="ECO:0000256" key="1">
    <source>
        <dbReference type="SAM" id="MobiDB-lite"/>
    </source>
</evidence>
<evidence type="ECO:0000313" key="2">
    <source>
        <dbReference type="EMBL" id="CDJ49729.1"/>
    </source>
</evidence>
<organism evidence="2 3">
    <name type="scientific">Eimeria brunetti</name>
    <dbReference type="NCBI Taxonomy" id="51314"/>
    <lineage>
        <taxon>Eukaryota</taxon>
        <taxon>Sar</taxon>
        <taxon>Alveolata</taxon>
        <taxon>Apicomplexa</taxon>
        <taxon>Conoidasida</taxon>
        <taxon>Coccidia</taxon>
        <taxon>Eucoccidiorida</taxon>
        <taxon>Eimeriorina</taxon>
        <taxon>Eimeriidae</taxon>
        <taxon>Eimeria</taxon>
    </lineage>
</organism>
<proteinExistence type="predicted"/>
<dbReference type="VEuPathDB" id="ToxoDB:EBH_0067460"/>
<accession>U6LMC0</accession>
<sequence length="329" mass="33613">MVAFGCFHRYHVDDAALVEKIISRVAVSLPYFTPEDVALVLGAAATGSPSCLREALLQQRQQQPTAADSAELSQGGPEPSQLSASAATTKAPSVDGEEDGSRTCKAGLPLFASLLLLLASQLPKAELNDCVRAFFAASRICAESAKDAVCLSAAGDSGAGAPQLSVVSAVLEALCHLTHHLRCKAATASASANLRIVAGGVLLLQFLRLPEGSRGVSLEEAVAAAVDVAAAAELTTATSSAPLPNCISEDDAKLGASSTVSPPQVCSQQASKAAVFKTPLFSVSSPALRSRQTPNRDRRPAGACPAAAAARLEDAVHETLLASISSLCS</sequence>